<dbReference type="RefSeq" id="WP_179538658.1">
    <property type="nucleotide sequence ID" value="NZ_JACBYV010000001.1"/>
</dbReference>
<evidence type="ECO:0000313" key="2">
    <source>
        <dbReference type="EMBL" id="NYH73748.1"/>
    </source>
</evidence>
<feature type="signal peptide" evidence="1">
    <location>
        <begin position="1"/>
        <end position="19"/>
    </location>
</feature>
<proteinExistence type="predicted"/>
<dbReference type="EMBL" id="JACBYV010000001">
    <property type="protein sequence ID" value="NYH73748.1"/>
    <property type="molecule type" value="Genomic_DNA"/>
</dbReference>
<sequence>MRVTALTIVSLFLAGAVQAAPSVYPTGVTRYDPAKAWNGYVIFTGADQRTRLIDMNGNPVREWPYRGFPAAVIDPAVNGGRRGDVMLQTAETEQKDPRAFGNGLNNQAIGVLDWDAKPVWEWSRQAPGGAARQHHDGQRLANGNTLVLANKVHKIPGFALDETIDDVIYEVDANGKVVWQWLASEHLEEFGFSKQQLELVRASDKADVLHLNNLKALGPNKWYEQGDQRFHPDNLIIDSREANFIAIIDKKTGKVVWNLGPNYPKLDTRNTTLPRPVDQLAGLHDANLIARGLPGAGNILVFDNQGGSGYPPVAATVTTGSRVVEIDPISKQIVWQYSAADSNQPLWAFHSSFISSARRLPNGNTLIAEGMFGRFFQVTPAGEIVWEYVSPYFGPLFGSKASSNWSYRATPVPYDWVPAGTPRSEKAVLPPALSDFRISQ</sequence>
<dbReference type="Pfam" id="PF05935">
    <property type="entry name" value="Arylsulfotrans"/>
    <property type="match status" value="1"/>
</dbReference>
<organism evidence="2 3">
    <name type="scientific">Phytopseudomonas flavescens</name>
    <dbReference type="NCBI Taxonomy" id="29435"/>
    <lineage>
        <taxon>Bacteria</taxon>
        <taxon>Pseudomonadati</taxon>
        <taxon>Pseudomonadota</taxon>
        <taxon>Gammaproteobacteria</taxon>
        <taxon>Pseudomonadales</taxon>
        <taxon>Pseudomonadaceae</taxon>
        <taxon>Phytopseudomonas</taxon>
    </lineage>
</organism>
<dbReference type="PANTHER" id="PTHR35340">
    <property type="entry name" value="PQQ ENZYME REPEAT PROTEIN-RELATED"/>
    <property type="match status" value="1"/>
</dbReference>
<gene>
    <name evidence="2" type="ORF">FHR27_002358</name>
</gene>
<dbReference type="InterPro" id="IPR015943">
    <property type="entry name" value="WD40/YVTN_repeat-like_dom_sf"/>
</dbReference>
<dbReference type="PANTHER" id="PTHR35340:SF5">
    <property type="entry name" value="ASST-DOMAIN-CONTAINING PROTEIN"/>
    <property type="match status" value="1"/>
</dbReference>
<feature type="chain" id="PRO_5030687560" description="Arylsulfotransferase (ASST)" evidence="1">
    <location>
        <begin position="20"/>
        <end position="440"/>
    </location>
</feature>
<accession>A0A7Z0BQZ8</accession>
<evidence type="ECO:0000256" key="1">
    <source>
        <dbReference type="SAM" id="SignalP"/>
    </source>
</evidence>
<dbReference type="AlphaFoldDB" id="A0A7Z0BQZ8"/>
<protein>
    <recommendedName>
        <fullName evidence="4">Arylsulfotransferase (ASST)</fullName>
    </recommendedName>
</protein>
<dbReference type="InterPro" id="IPR053143">
    <property type="entry name" value="Arylsulfate_ST"/>
</dbReference>
<reference evidence="2 3" key="1">
    <citation type="submission" date="2020-07" db="EMBL/GenBank/DDBJ databases">
        <title>Genomic analyses of the natural microbiome of Caenorhabditis elegans.</title>
        <authorList>
            <person name="Samuel B."/>
        </authorList>
    </citation>
    <scope>NUCLEOTIDE SEQUENCE [LARGE SCALE GENOMIC DNA]</scope>
    <source>
        <strain evidence="2 3">BIGb0408</strain>
    </source>
</reference>
<dbReference type="InterPro" id="IPR011047">
    <property type="entry name" value="Quinoprotein_ADH-like_sf"/>
</dbReference>
<dbReference type="InterPro" id="IPR010262">
    <property type="entry name" value="Arylsulfotransferase_bact"/>
</dbReference>
<keyword evidence="1" id="KW-0732">Signal</keyword>
<dbReference type="GO" id="GO:0004062">
    <property type="term" value="F:aryl sulfotransferase activity"/>
    <property type="evidence" value="ECO:0007669"/>
    <property type="project" value="InterPro"/>
</dbReference>
<evidence type="ECO:0000313" key="3">
    <source>
        <dbReference type="Proteomes" id="UP000578688"/>
    </source>
</evidence>
<dbReference type="SUPFAM" id="SSF50998">
    <property type="entry name" value="Quinoprotein alcohol dehydrogenase-like"/>
    <property type="match status" value="1"/>
</dbReference>
<comment type="caution">
    <text evidence="2">The sequence shown here is derived from an EMBL/GenBank/DDBJ whole genome shotgun (WGS) entry which is preliminary data.</text>
</comment>
<dbReference type="Proteomes" id="UP000578688">
    <property type="component" value="Unassembled WGS sequence"/>
</dbReference>
<evidence type="ECO:0008006" key="4">
    <source>
        <dbReference type="Google" id="ProtNLM"/>
    </source>
</evidence>
<name>A0A7Z0BQZ8_9GAMM</name>
<keyword evidence="3" id="KW-1185">Reference proteome</keyword>
<dbReference type="Gene3D" id="2.130.10.10">
    <property type="entry name" value="YVTN repeat-like/Quinoprotein amine dehydrogenase"/>
    <property type="match status" value="1"/>
</dbReference>